<dbReference type="GO" id="GO:0005634">
    <property type="term" value="C:nucleus"/>
    <property type="evidence" value="ECO:0007669"/>
    <property type="project" value="TreeGrafter"/>
</dbReference>
<keyword evidence="4" id="KW-1185">Reference proteome</keyword>
<dbReference type="GO" id="GO:0005524">
    <property type="term" value="F:ATP binding"/>
    <property type="evidence" value="ECO:0007669"/>
    <property type="project" value="UniProtKB-KW"/>
</dbReference>
<organism evidence="3 4">
    <name type="scientific">Aegilops tauschii subsp. strangulata</name>
    <name type="common">Goatgrass</name>
    <dbReference type="NCBI Taxonomy" id="200361"/>
    <lineage>
        <taxon>Eukaryota</taxon>
        <taxon>Viridiplantae</taxon>
        <taxon>Streptophyta</taxon>
        <taxon>Embryophyta</taxon>
        <taxon>Tracheophyta</taxon>
        <taxon>Spermatophyta</taxon>
        <taxon>Magnoliopsida</taxon>
        <taxon>Liliopsida</taxon>
        <taxon>Poales</taxon>
        <taxon>Poaceae</taxon>
        <taxon>BOP clade</taxon>
        <taxon>Pooideae</taxon>
        <taxon>Triticodae</taxon>
        <taxon>Triticeae</taxon>
        <taxon>Triticinae</taxon>
        <taxon>Aegilops</taxon>
    </lineage>
</organism>
<evidence type="ECO:0000256" key="2">
    <source>
        <dbReference type="ARBA" id="ARBA00022840"/>
    </source>
</evidence>
<dbReference type="PANTHER" id="PTHR48103:SF2">
    <property type="entry name" value="MIDASIN"/>
    <property type="match status" value="1"/>
</dbReference>
<accession>A0A452YEY0</accession>
<reference evidence="4" key="2">
    <citation type="journal article" date="2017" name="Nat. Plants">
        <title>The Aegilops tauschii genome reveals multiple impacts of transposons.</title>
        <authorList>
            <person name="Zhao G."/>
            <person name="Zou C."/>
            <person name="Li K."/>
            <person name="Wang K."/>
            <person name="Li T."/>
            <person name="Gao L."/>
            <person name="Zhang X."/>
            <person name="Wang H."/>
            <person name="Yang Z."/>
            <person name="Liu X."/>
            <person name="Jiang W."/>
            <person name="Mao L."/>
            <person name="Kong X."/>
            <person name="Jiao Y."/>
            <person name="Jia J."/>
        </authorList>
    </citation>
    <scope>NUCLEOTIDE SEQUENCE [LARGE SCALE GENOMIC DNA]</scope>
    <source>
        <strain evidence="4">cv. AL8/78</strain>
    </source>
</reference>
<reference evidence="3" key="3">
    <citation type="journal article" date="2017" name="Nature">
        <title>Genome sequence of the progenitor of the wheat D genome Aegilops tauschii.</title>
        <authorList>
            <person name="Luo M.C."/>
            <person name="Gu Y.Q."/>
            <person name="Puiu D."/>
            <person name="Wang H."/>
            <person name="Twardziok S.O."/>
            <person name="Deal K.R."/>
            <person name="Huo N."/>
            <person name="Zhu T."/>
            <person name="Wang L."/>
            <person name="Wang Y."/>
            <person name="McGuire P.E."/>
            <person name="Liu S."/>
            <person name="Long H."/>
            <person name="Ramasamy R.K."/>
            <person name="Rodriguez J.C."/>
            <person name="Van S.L."/>
            <person name="Yuan L."/>
            <person name="Wang Z."/>
            <person name="Xia Z."/>
            <person name="Xiao L."/>
            <person name="Anderson O.D."/>
            <person name="Ouyang S."/>
            <person name="Liang Y."/>
            <person name="Zimin A.V."/>
            <person name="Pertea G."/>
            <person name="Qi P."/>
            <person name="Bennetzen J.L."/>
            <person name="Dai X."/>
            <person name="Dawson M.W."/>
            <person name="Muller H.G."/>
            <person name="Kugler K."/>
            <person name="Rivarola-Duarte L."/>
            <person name="Spannagl M."/>
            <person name="Mayer K.F.X."/>
            <person name="Lu F.H."/>
            <person name="Bevan M.W."/>
            <person name="Leroy P."/>
            <person name="Li P."/>
            <person name="You F.M."/>
            <person name="Sun Q."/>
            <person name="Liu Z."/>
            <person name="Lyons E."/>
            <person name="Wicker T."/>
            <person name="Salzberg S.L."/>
            <person name="Devos K.M."/>
            <person name="Dvorak J."/>
        </authorList>
    </citation>
    <scope>NUCLEOTIDE SEQUENCE [LARGE SCALE GENOMIC DNA]</scope>
    <source>
        <strain evidence="3">cv. AL8/78</strain>
    </source>
</reference>
<reference evidence="4" key="1">
    <citation type="journal article" date="2014" name="Science">
        <title>Ancient hybridizations among the ancestral genomes of bread wheat.</title>
        <authorList>
            <consortium name="International Wheat Genome Sequencing Consortium,"/>
            <person name="Marcussen T."/>
            <person name="Sandve S.R."/>
            <person name="Heier L."/>
            <person name="Spannagl M."/>
            <person name="Pfeifer M."/>
            <person name="Jakobsen K.S."/>
            <person name="Wulff B.B."/>
            <person name="Steuernagel B."/>
            <person name="Mayer K.F."/>
            <person name="Olsen O.A."/>
        </authorList>
    </citation>
    <scope>NUCLEOTIDE SEQUENCE [LARGE SCALE GENOMIC DNA]</scope>
    <source>
        <strain evidence="4">cv. AL8/78</strain>
    </source>
</reference>
<sequence length="103" mass="11800">MNPTTDSGKRELSYNLRSRIVECFVHDLMDDDDLRILANKYLDGLHTAKGVTTEHCTWRTSPWKIHSLLTHLQVASSKLHKLDSRGSSLPLAHVYGLRYDVRP</sequence>
<dbReference type="Proteomes" id="UP000015105">
    <property type="component" value="Chromosome 1D"/>
</dbReference>
<proteinExistence type="predicted"/>
<dbReference type="GO" id="GO:0000027">
    <property type="term" value="P:ribosomal large subunit assembly"/>
    <property type="evidence" value="ECO:0007669"/>
    <property type="project" value="TreeGrafter"/>
</dbReference>
<dbReference type="STRING" id="200361.A0A452YEY0"/>
<dbReference type="AlphaFoldDB" id="A0A452YEY0"/>
<dbReference type="GO" id="GO:0030687">
    <property type="term" value="C:preribosome, large subunit precursor"/>
    <property type="evidence" value="ECO:0007669"/>
    <property type="project" value="TreeGrafter"/>
</dbReference>
<keyword evidence="1" id="KW-0547">Nucleotide-binding</keyword>
<evidence type="ECO:0000313" key="4">
    <source>
        <dbReference type="Proteomes" id="UP000015105"/>
    </source>
</evidence>
<evidence type="ECO:0000313" key="3">
    <source>
        <dbReference type="EnsemblPlants" id="AET1Gv20395300.1"/>
    </source>
</evidence>
<dbReference type="EnsemblPlants" id="AET1Gv20395300.1">
    <property type="protein sequence ID" value="AET1Gv20395300.1"/>
    <property type="gene ID" value="AET1Gv20395300"/>
</dbReference>
<protein>
    <submittedName>
        <fullName evidence="3">Uncharacterized protein</fullName>
    </submittedName>
</protein>
<dbReference type="GO" id="GO:0000055">
    <property type="term" value="P:ribosomal large subunit export from nucleus"/>
    <property type="evidence" value="ECO:0007669"/>
    <property type="project" value="TreeGrafter"/>
</dbReference>
<reference evidence="3" key="4">
    <citation type="submission" date="2019-03" db="UniProtKB">
        <authorList>
            <consortium name="EnsemblPlants"/>
        </authorList>
    </citation>
    <scope>IDENTIFICATION</scope>
</reference>
<name>A0A452YEY0_AEGTS</name>
<reference evidence="3" key="5">
    <citation type="journal article" date="2021" name="G3 (Bethesda)">
        <title>Aegilops tauschii genome assembly Aet v5.0 features greater sequence contiguity and improved annotation.</title>
        <authorList>
            <person name="Wang L."/>
            <person name="Zhu T."/>
            <person name="Rodriguez J.C."/>
            <person name="Deal K.R."/>
            <person name="Dubcovsky J."/>
            <person name="McGuire P.E."/>
            <person name="Lux T."/>
            <person name="Spannagl M."/>
            <person name="Mayer K.F.X."/>
            <person name="Baldrich P."/>
            <person name="Meyers B.C."/>
            <person name="Huo N."/>
            <person name="Gu Y.Q."/>
            <person name="Zhou H."/>
            <person name="Devos K.M."/>
            <person name="Bennetzen J.L."/>
            <person name="Unver T."/>
            <person name="Budak H."/>
            <person name="Gulick P.J."/>
            <person name="Galiba G."/>
            <person name="Kalapos B."/>
            <person name="Nelson D.R."/>
            <person name="Li P."/>
            <person name="You F.M."/>
            <person name="Luo M.C."/>
            <person name="Dvorak J."/>
        </authorList>
    </citation>
    <scope>NUCLEOTIDE SEQUENCE [LARGE SCALE GENOMIC DNA]</scope>
    <source>
        <strain evidence="3">cv. AL8/78</strain>
    </source>
</reference>
<dbReference type="Gramene" id="AET1Gv20395300.1">
    <property type="protein sequence ID" value="AET1Gv20395300.1"/>
    <property type="gene ID" value="AET1Gv20395300"/>
</dbReference>
<dbReference type="PANTHER" id="PTHR48103">
    <property type="entry name" value="MIDASIN-RELATED"/>
    <property type="match status" value="1"/>
</dbReference>
<keyword evidence="2" id="KW-0067">ATP-binding</keyword>
<evidence type="ECO:0000256" key="1">
    <source>
        <dbReference type="ARBA" id="ARBA00022741"/>
    </source>
</evidence>